<dbReference type="PANTHER" id="PTHR43884">
    <property type="entry name" value="ACYL-COA DEHYDROGENASE"/>
    <property type="match status" value="1"/>
</dbReference>
<dbReference type="InterPro" id="IPR046373">
    <property type="entry name" value="Acyl-CoA_Oxase/DH_mid-dom_sf"/>
</dbReference>
<name>A0ABQ9JZ67_9CUCU</name>
<evidence type="ECO:0000256" key="6">
    <source>
        <dbReference type="ARBA" id="ARBA00022946"/>
    </source>
</evidence>
<sequence length="640" mass="72985">MISVRLRTCNRLFEHRALFKTVLFNNSTSTQPAVINRQEEYERQLKEFDTLTNITRKVRTKKPQRPPFAKSLFVGVFDTEVLTYPQLEKEDLESLEQNVAPLEKLLIQNHMVDCDSLSNKFFRQNLADQKAIGLQASQFLDGRECNLTESSRFLEALSTHRLRDNLIYNEQFGVQSLVKFASDNLKKKYLHPLMTGESLSAFCISEAVLSDLNSLKTTATLSPDKKTWVLNGEKTWVVNGASADTLIVLAVSEVISRDVIKETKLTAFVVEKDFPGVSVETIDADLEVANVTFNDTPIPSENVIGEVNKAESIIRALLMEFRLSAGPTCITLFKQIHNNLTKSILEQSNDFTMLHETDAIRGKLGEATMWLYAMESMLYLTTGLLDSYENQDCELESTIVKVFCSQKCSDISMVSLDLIGTAATSESHWTNQLHKESLRYLTLHETNDSLKMIIALLGLQFAGAKMNELVRKLRNPMYYGAFILKRLWTTRKNASDDPKLDLDLGSYLHPSIIPASKQLEYSVKRLEFATETLLDERHGAEVVNMHMDLRRLADCIIDIYAMTACLSRASRSYCIGLQNSNYEMVIAATFCYEAMERVRHNVQKIFMGYYHTNDQSYRTISKNVIKFKRYFPKHPLARNF</sequence>
<evidence type="ECO:0000256" key="3">
    <source>
        <dbReference type="ARBA" id="ARBA00009347"/>
    </source>
</evidence>
<evidence type="ECO:0008006" key="15">
    <source>
        <dbReference type="Google" id="ProtNLM"/>
    </source>
</evidence>
<evidence type="ECO:0000256" key="4">
    <source>
        <dbReference type="ARBA" id="ARBA00022630"/>
    </source>
</evidence>
<keyword evidence="7 9" id="KW-0560">Oxidoreductase</keyword>
<dbReference type="Pfam" id="PF02770">
    <property type="entry name" value="Acyl-CoA_dh_M"/>
    <property type="match status" value="1"/>
</dbReference>
<dbReference type="Pfam" id="PF00441">
    <property type="entry name" value="Acyl-CoA_dh_1"/>
    <property type="match status" value="1"/>
</dbReference>
<evidence type="ECO:0000313" key="13">
    <source>
        <dbReference type="EMBL" id="KAJ8983204.1"/>
    </source>
</evidence>
<dbReference type="InterPro" id="IPR009100">
    <property type="entry name" value="AcylCoA_DH/oxidase_NM_dom_sf"/>
</dbReference>
<comment type="similarity">
    <text evidence="3 9">Belongs to the acyl-CoA dehydrogenase family.</text>
</comment>
<proteinExistence type="inferred from homology"/>
<evidence type="ECO:0000256" key="7">
    <source>
        <dbReference type="ARBA" id="ARBA00023002"/>
    </source>
</evidence>
<dbReference type="Gene3D" id="1.20.140.10">
    <property type="entry name" value="Butyryl-CoA Dehydrogenase, subunit A, domain 3"/>
    <property type="match status" value="2"/>
</dbReference>
<protein>
    <recommendedName>
        <fullName evidence="15">Acyl-CoA dehydrogenase family member 9, mitochondrial</fullName>
    </recommendedName>
</protein>
<dbReference type="PANTHER" id="PTHR43884:SF9">
    <property type="entry name" value="COMPLEX I ASSEMBLY FACTOR ACAD9, MITOCHONDRIAL"/>
    <property type="match status" value="1"/>
</dbReference>
<feature type="domain" description="ACAD9/ACADV-like C-terminal" evidence="12">
    <location>
        <begin position="514"/>
        <end position="628"/>
    </location>
</feature>
<dbReference type="Gene3D" id="2.40.110.10">
    <property type="entry name" value="Butyryl-CoA Dehydrogenase, subunit A, domain 2"/>
    <property type="match status" value="1"/>
</dbReference>
<evidence type="ECO:0000256" key="1">
    <source>
        <dbReference type="ARBA" id="ARBA00001974"/>
    </source>
</evidence>
<comment type="caution">
    <text evidence="13">The sequence shown here is derived from an EMBL/GenBank/DDBJ whole genome shotgun (WGS) entry which is preliminary data.</text>
</comment>
<evidence type="ECO:0000259" key="11">
    <source>
        <dbReference type="Pfam" id="PF02770"/>
    </source>
</evidence>
<evidence type="ECO:0000259" key="10">
    <source>
        <dbReference type="Pfam" id="PF00441"/>
    </source>
</evidence>
<keyword evidence="5 9" id="KW-0274">FAD</keyword>
<dbReference type="InterPro" id="IPR037069">
    <property type="entry name" value="AcylCoA_DH/ox_N_sf"/>
</dbReference>
<feature type="domain" description="Acyl-CoA dehydrogenase/oxidase C-terminal" evidence="10">
    <location>
        <begin position="314"/>
        <end position="455"/>
    </location>
</feature>
<evidence type="ECO:0000256" key="5">
    <source>
        <dbReference type="ARBA" id="ARBA00022827"/>
    </source>
</evidence>
<comment type="subcellular location">
    <subcellularLocation>
        <location evidence="2">Mitochondrion</location>
    </subcellularLocation>
</comment>
<gene>
    <name evidence="13" type="ORF">NQ317_016425</name>
</gene>
<feature type="domain" description="Acyl-CoA oxidase/dehydrogenase middle" evidence="11">
    <location>
        <begin position="205"/>
        <end position="288"/>
    </location>
</feature>
<evidence type="ECO:0000259" key="12">
    <source>
        <dbReference type="Pfam" id="PF21343"/>
    </source>
</evidence>
<organism evidence="13 14">
    <name type="scientific">Molorchus minor</name>
    <dbReference type="NCBI Taxonomy" id="1323400"/>
    <lineage>
        <taxon>Eukaryota</taxon>
        <taxon>Metazoa</taxon>
        <taxon>Ecdysozoa</taxon>
        <taxon>Arthropoda</taxon>
        <taxon>Hexapoda</taxon>
        <taxon>Insecta</taxon>
        <taxon>Pterygota</taxon>
        <taxon>Neoptera</taxon>
        <taxon>Endopterygota</taxon>
        <taxon>Coleoptera</taxon>
        <taxon>Polyphaga</taxon>
        <taxon>Cucujiformia</taxon>
        <taxon>Chrysomeloidea</taxon>
        <taxon>Cerambycidae</taxon>
        <taxon>Lamiinae</taxon>
        <taxon>Monochamini</taxon>
        <taxon>Molorchus</taxon>
    </lineage>
</organism>
<dbReference type="Pfam" id="PF21343">
    <property type="entry name" value="ACAD9-ACADV_C"/>
    <property type="match status" value="1"/>
</dbReference>
<dbReference type="InterPro" id="IPR006091">
    <property type="entry name" value="Acyl-CoA_Oxase/DH_mid-dom"/>
</dbReference>
<evidence type="ECO:0000313" key="14">
    <source>
        <dbReference type="Proteomes" id="UP001162164"/>
    </source>
</evidence>
<dbReference type="InterPro" id="IPR036250">
    <property type="entry name" value="AcylCo_DH-like_C"/>
</dbReference>
<dbReference type="Gene3D" id="1.10.540.10">
    <property type="entry name" value="Acyl-CoA dehydrogenase/oxidase, N-terminal domain"/>
    <property type="match status" value="1"/>
</dbReference>
<keyword evidence="4 9" id="KW-0285">Flavoprotein</keyword>
<comment type="cofactor">
    <cofactor evidence="1 9">
        <name>FAD</name>
        <dbReference type="ChEBI" id="CHEBI:57692"/>
    </cofactor>
</comment>
<keyword evidence="6" id="KW-0809">Transit peptide</keyword>
<dbReference type="InterPro" id="IPR049448">
    <property type="entry name" value="ACAD9/ACADV-like_C"/>
</dbReference>
<dbReference type="Proteomes" id="UP001162164">
    <property type="component" value="Unassembled WGS sequence"/>
</dbReference>
<accession>A0ABQ9JZ67</accession>
<dbReference type="InterPro" id="IPR009075">
    <property type="entry name" value="AcylCo_DH/oxidase_C"/>
</dbReference>
<dbReference type="EMBL" id="JAPWTJ010000089">
    <property type="protein sequence ID" value="KAJ8983204.1"/>
    <property type="molecule type" value="Genomic_DNA"/>
</dbReference>
<evidence type="ECO:0000256" key="8">
    <source>
        <dbReference type="ARBA" id="ARBA00023128"/>
    </source>
</evidence>
<evidence type="ECO:0000256" key="9">
    <source>
        <dbReference type="RuleBase" id="RU362125"/>
    </source>
</evidence>
<evidence type="ECO:0000256" key="2">
    <source>
        <dbReference type="ARBA" id="ARBA00004173"/>
    </source>
</evidence>
<keyword evidence="14" id="KW-1185">Reference proteome</keyword>
<dbReference type="SUPFAM" id="SSF56645">
    <property type="entry name" value="Acyl-CoA dehydrogenase NM domain-like"/>
    <property type="match status" value="1"/>
</dbReference>
<reference evidence="13" key="1">
    <citation type="journal article" date="2023" name="Insect Mol. Biol.">
        <title>Genome sequencing provides insights into the evolution of gene families encoding plant cell wall-degrading enzymes in longhorned beetles.</title>
        <authorList>
            <person name="Shin N.R."/>
            <person name="Okamura Y."/>
            <person name="Kirsch R."/>
            <person name="Pauchet Y."/>
        </authorList>
    </citation>
    <scope>NUCLEOTIDE SEQUENCE</scope>
    <source>
        <strain evidence="13">MMC_N1</strain>
    </source>
</reference>
<keyword evidence="8" id="KW-0496">Mitochondrion</keyword>
<dbReference type="SUPFAM" id="SSF47203">
    <property type="entry name" value="Acyl-CoA dehydrogenase C-terminal domain-like"/>
    <property type="match status" value="1"/>
</dbReference>